<dbReference type="PANTHER" id="PTHR43415:SF3">
    <property type="entry name" value="GNAT-FAMILY ACETYLTRANSFERASE"/>
    <property type="match status" value="1"/>
</dbReference>
<evidence type="ECO:0000313" key="2">
    <source>
        <dbReference type="EMBL" id="CEE02818.1"/>
    </source>
</evidence>
<dbReference type="PANTHER" id="PTHR43415">
    <property type="entry name" value="SPERMIDINE N(1)-ACETYLTRANSFERASE"/>
    <property type="match status" value="1"/>
</dbReference>
<dbReference type="AlphaFoldDB" id="A0A090J2E7"/>
<name>A0A090J2E7_9BACI</name>
<accession>A0A090J2E7</accession>
<evidence type="ECO:0000313" key="3">
    <source>
        <dbReference type="Proteomes" id="UP000040576"/>
    </source>
</evidence>
<feature type="domain" description="N-acetyltransferase" evidence="1">
    <location>
        <begin position="4"/>
        <end position="162"/>
    </location>
</feature>
<gene>
    <name evidence="2" type="ORF">BT1A1_3030</name>
</gene>
<dbReference type="SUPFAM" id="SSF55729">
    <property type="entry name" value="Acyl-CoA N-acyltransferases (Nat)"/>
    <property type="match status" value="1"/>
</dbReference>
<dbReference type="Proteomes" id="UP000040576">
    <property type="component" value="Unassembled WGS sequence"/>
</dbReference>
<protein>
    <recommendedName>
        <fullName evidence="1">N-acetyltransferase domain-containing protein</fullName>
    </recommendedName>
</protein>
<reference evidence="2 3" key="1">
    <citation type="submission" date="2014-07" db="EMBL/GenBank/DDBJ databases">
        <authorList>
            <person name="Wibberg Daniel"/>
        </authorList>
    </citation>
    <scope>NUCLEOTIDE SEQUENCE [LARGE SCALE GENOMIC DNA]</scope>
</reference>
<dbReference type="InterPro" id="IPR000182">
    <property type="entry name" value="GNAT_dom"/>
</dbReference>
<dbReference type="Gene3D" id="3.40.630.30">
    <property type="match status" value="1"/>
</dbReference>
<dbReference type="Pfam" id="PF00583">
    <property type="entry name" value="Acetyltransf_1"/>
    <property type="match status" value="1"/>
</dbReference>
<dbReference type="EMBL" id="CCRF01000088">
    <property type="protein sequence ID" value="CEE02818.1"/>
    <property type="molecule type" value="Genomic_DNA"/>
</dbReference>
<organism evidence="2 3">
    <name type="scientific">Caldibacillus thermoamylovorans</name>
    <dbReference type="NCBI Taxonomy" id="35841"/>
    <lineage>
        <taxon>Bacteria</taxon>
        <taxon>Bacillati</taxon>
        <taxon>Bacillota</taxon>
        <taxon>Bacilli</taxon>
        <taxon>Bacillales</taxon>
        <taxon>Bacillaceae</taxon>
        <taxon>Caldibacillus</taxon>
    </lineage>
</organism>
<dbReference type="GO" id="GO:0016747">
    <property type="term" value="F:acyltransferase activity, transferring groups other than amino-acyl groups"/>
    <property type="evidence" value="ECO:0007669"/>
    <property type="project" value="InterPro"/>
</dbReference>
<evidence type="ECO:0000259" key="1">
    <source>
        <dbReference type="PROSITE" id="PS51186"/>
    </source>
</evidence>
<dbReference type="RefSeq" id="WP_197057107.1">
    <property type="nucleotide sequence ID" value="NZ_CCRF01000088.1"/>
</dbReference>
<dbReference type="PROSITE" id="PS51186">
    <property type="entry name" value="GNAT"/>
    <property type="match status" value="1"/>
</dbReference>
<keyword evidence="3" id="KW-1185">Reference proteome</keyword>
<sequence length="162" mass="18322">MKEIQIRPIRKEDISGLNEIRRHPAVTENTLGLPSERIERTEEFFNRLGPDDHVFVAVTGSTVVGMGALFVNSGKLRHTGRLVLMVHGDFHNKGIGSSLLNTLVHLADHDLGLIRLELDVVVDNEPAIHLYKKYGFEIEGRLKKAHFSRGEYQDLFIMGRVK</sequence>
<proteinExistence type="predicted"/>
<dbReference type="CDD" id="cd04301">
    <property type="entry name" value="NAT_SF"/>
    <property type="match status" value="1"/>
</dbReference>
<dbReference type="InterPro" id="IPR016181">
    <property type="entry name" value="Acyl_CoA_acyltransferase"/>
</dbReference>